<keyword evidence="2 7" id="KW-0663">Pyridoxal phosphate</keyword>
<comment type="cofactor">
    <cofactor evidence="1 8">
        <name>pyridoxal 5'-phosphate</name>
        <dbReference type="ChEBI" id="CHEBI:597326"/>
    </cofactor>
</comment>
<dbReference type="EMBL" id="CP038436">
    <property type="protein sequence ID" value="QBX55546.1"/>
    <property type="molecule type" value="Genomic_DNA"/>
</dbReference>
<dbReference type="InterPro" id="IPR015421">
    <property type="entry name" value="PyrdxlP-dep_Trfase_major"/>
</dbReference>
<organism evidence="9 10">
    <name type="scientific">Nocardioides seonyuensis</name>
    <dbReference type="NCBI Taxonomy" id="2518371"/>
    <lineage>
        <taxon>Bacteria</taxon>
        <taxon>Bacillati</taxon>
        <taxon>Actinomycetota</taxon>
        <taxon>Actinomycetes</taxon>
        <taxon>Propionibacteriales</taxon>
        <taxon>Nocardioidaceae</taxon>
        <taxon>Nocardioides</taxon>
    </lineage>
</organism>
<dbReference type="Gene3D" id="3.90.1150.10">
    <property type="entry name" value="Aspartate Aminotransferase, domain 1"/>
    <property type="match status" value="1"/>
</dbReference>
<dbReference type="EC" id="4.4.1.2" evidence="3"/>
<dbReference type="InterPro" id="IPR015424">
    <property type="entry name" value="PyrdxlP-dep_Trfase"/>
</dbReference>
<comment type="catalytic activity">
    <reaction evidence="5">
        <text>L-homocysteine + H2O = 2-oxobutanoate + hydrogen sulfide + NH4(+) + H(+)</text>
        <dbReference type="Rhea" id="RHEA:14501"/>
        <dbReference type="ChEBI" id="CHEBI:15377"/>
        <dbReference type="ChEBI" id="CHEBI:15378"/>
        <dbReference type="ChEBI" id="CHEBI:16763"/>
        <dbReference type="ChEBI" id="CHEBI:28938"/>
        <dbReference type="ChEBI" id="CHEBI:29919"/>
        <dbReference type="ChEBI" id="CHEBI:58199"/>
        <dbReference type="EC" id="4.4.1.2"/>
    </reaction>
    <physiologicalReaction direction="left-to-right" evidence="5">
        <dbReference type="Rhea" id="RHEA:14502"/>
    </physiologicalReaction>
</comment>
<keyword evidence="10" id="KW-1185">Reference proteome</keyword>
<dbReference type="GO" id="GO:0047982">
    <property type="term" value="F:homocysteine desulfhydrase activity"/>
    <property type="evidence" value="ECO:0007669"/>
    <property type="project" value="UniProtKB-EC"/>
</dbReference>
<dbReference type="GO" id="GO:0030170">
    <property type="term" value="F:pyridoxal phosphate binding"/>
    <property type="evidence" value="ECO:0007669"/>
    <property type="project" value="InterPro"/>
</dbReference>
<dbReference type="GO" id="GO:0019343">
    <property type="term" value="P:cysteine biosynthetic process via cystathionine"/>
    <property type="evidence" value="ECO:0007669"/>
    <property type="project" value="TreeGrafter"/>
</dbReference>
<gene>
    <name evidence="9" type="ORF">EXE58_08825</name>
</gene>
<evidence type="ECO:0000256" key="4">
    <source>
        <dbReference type="ARBA" id="ARBA00047199"/>
    </source>
</evidence>
<dbReference type="PANTHER" id="PTHR11808">
    <property type="entry name" value="TRANS-SULFURATION ENZYME FAMILY MEMBER"/>
    <property type="match status" value="1"/>
</dbReference>
<protein>
    <recommendedName>
        <fullName evidence="3">homocysteine desulfhydrase</fullName>
        <ecNumber evidence="3">4.4.1.2</ecNumber>
    </recommendedName>
    <alternativeName>
        <fullName evidence="4">Homocysteine desulfhydrase</fullName>
    </alternativeName>
</protein>
<evidence type="ECO:0000256" key="5">
    <source>
        <dbReference type="ARBA" id="ARBA00048780"/>
    </source>
</evidence>
<evidence type="ECO:0000313" key="9">
    <source>
        <dbReference type="EMBL" id="QBX55546.1"/>
    </source>
</evidence>
<accession>A0A4P7IEC1</accession>
<keyword evidence="9" id="KW-0808">Transferase</keyword>
<dbReference type="GO" id="GO:0004123">
    <property type="term" value="F:cystathionine gamma-lyase activity"/>
    <property type="evidence" value="ECO:0007669"/>
    <property type="project" value="TreeGrafter"/>
</dbReference>
<dbReference type="OrthoDB" id="9780685at2"/>
<dbReference type="GO" id="GO:0016740">
    <property type="term" value="F:transferase activity"/>
    <property type="evidence" value="ECO:0007669"/>
    <property type="project" value="UniProtKB-KW"/>
</dbReference>
<dbReference type="PIRSF" id="PIRSF001434">
    <property type="entry name" value="CGS"/>
    <property type="match status" value="1"/>
</dbReference>
<proteinExistence type="inferred from homology"/>
<evidence type="ECO:0000256" key="3">
    <source>
        <dbReference type="ARBA" id="ARBA00047175"/>
    </source>
</evidence>
<dbReference type="PANTHER" id="PTHR11808:SF85">
    <property type="entry name" value="CYSTATHIONINE GAMMA-LYASE-RELATED"/>
    <property type="match status" value="1"/>
</dbReference>
<comment type="catalytic activity">
    <reaction evidence="6">
        <text>L-methionine + H2O = methanethiol + 2-oxobutanoate + NH4(+)</text>
        <dbReference type="Rhea" id="RHEA:23800"/>
        <dbReference type="ChEBI" id="CHEBI:15377"/>
        <dbReference type="ChEBI" id="CHEBI:16007"/>
        <dbReference type="ChEBI" id="CHEBI:16763"/>
        <dbReference type="ChEBI" id="CHEBI:28938"/>
        <dbReference type="ChEBI" id="CHEBI:57844"/>
        <dbReference type="EC" id="4.4.1.11"/>
    </reaction>
    <physiologicalReaction direction="left-to-right" evidence="6">
        <dbReference type="Rhea" id="RHEA:23801"/>
    </physiologicalReaction>
</comment>
<dbReference type="GO" id="GO:0005737">
    <property type="term" value="C:cytoplasm"/>
    <property type="evidence" value="ECO:0007669"/>
    <property type="project" value="TreeGrafter"/>
</dbReference>
<evidence type="ECO:0000256" key="6">
    <source>
        <dbReference type="ARBA" id="ARBA00052699"/>
    </source>
</evidence>
<comment type="similarity">
    <text evidence="8">Belongs to the trans-sulfuration enzymes family.</text>
</comment>
<feature type="modified residue" description="N6-(pyridoxal phosphate)lysine" evidence="7">
    <location>
        <position position="246"/>
    </location>
</feature>
<evidence type="ECO:0000256" key="2">
    <source>
        <dbReference type="ARBA" id="ARBA00022898"/>
    </source>
</evidence>
<evidence type="ECO:0000256" key="8">
    <source>
        <dbReference type="RuleBase" id="RU362118"/>
    </source>
</evidence>
<evidence type="ECO:0000313" key="10">
    <source>
        <dbReference type="Proteomes" id="UP000294853"/>
    </source>
</evidence>
<dbReference type="InterPro" id="IPR015422">
    <property type="entry name" value="PyrdxlP-dep_Trfase_small"/>
</dbReference>
<dbReference type="GO" id="GO:0018826">
    <property type="term" value="F:methionine gamma-lyase activity"/>
    <property type="evidence" value="ECO:0007669"/>
    <property type="project" value="UniProtKB-EC"/>
</dbReference>
<dbReference type="Proteomes" id="UP000294853">
    <property type="component" value="Chromosome"/>
</dbReference>
<sequence>MPTRRWLHDLRLEGRSEGDSSASVADDRGFRHRDGVTSLDTLAVHAGRADLGPLGVHALPLDLSTTNPLPSIDAGGASYEAMATGGHPTDGGLVYQRLWNPTVARFEEALASLEHTAAAVAFSTGMAAVTAAVLAATAEGSVGGRGRHVVAVRPLYGGTDHLLASGMLGVETTYCAPDEVAAAMRPDTCLVVLETPANPTLELVDIGAVVAAAGDVPVLVDNTFATPVLQNPADLGATLVLHSATKYLGGHGDAMGGVIACEEPWAEVLRRVRAVTGALLHPMGAYLLHRGLATLPLRVRAQQAGAGKVAAWLASQPGIRDVRYPGLPECDPSGLVGRQMRGPGAMLAFSVEGGYDAASRVTESVRLFTHAVSLGGVDSLVQHPAALTHRPVAAEAKPHADVLRLSIGLEDPDDLCADLAQALAAAR</sequence>
<evidence type="ECO:0000256" key="7">
    <source>
        <dbReference type="PIRSR" id="PIRSR001434-2"/>
    </source>
</evidence>
<reference evidence="9 10" key="1">
    <citation type="submission" date="2019-03" db="EMBL/GenBank/DDBJ databases">
        <title>Three New Species of Nocardioides, Nocardioides euryhalodurans sp. nov., Nocardioides seonyuensis sp. nov. and Nocardioides eburneoflavus sp. nov. Iolated from Soil.</title>
        <authorList>
            <person name="Roh S.G."/>
            <person name="Lee C."/>
            <person name="Kim M.-K."/>
            <person name="Kim S.B."/>
        </authorList>
    </citation>
    <scope>NUCLEOTIDE SEQUENCE [LARGE SCALE GENOMIC DNA]</scope>
    <source>
        <strain evidence="9 10">MMS17-SY207-3</strain>
    </source>
</reference>
<dbReference type="SUPFAM" id="SSF53383">
    <property type="entry name" value="PLP-dependent transferases"/>
    <property type="match status" value="1"/>
</dbReference>
<dbReference type="AlphaFoldDB" id="A0A4P7IEC1"/>
<evidence type="ECO:0000256" key="1">
    <source>
        <dbReference type="ARBA" id="ARBA00001933"/>
    </source>
</evidence>
<dbReference type="Pfam" id="PF01053">
    <property type="entry name" value="Cys_Met_Meta_PP"/>
    <property type="match status" value="1"/>
</dbReference>
<dbReference type="Gene3D" id="3.40.640.10">
    <property type="entry name" value="Type I PLP-dependent aspartate aminotransferase-like (Major domain)"/>
    <property type="match status" value="1"/>
</dbReference>
<dbReference type="GO" id="GO:0019346">
    <property type="term" value="P:transsulfuration"/>
    <property type="evidence" value="ECO:0007669"/>
    <property type="project" value="InterPro"/>
</dbReference>
<dbReference type="InterPro" id="IPR000277">
    <property type="entry name" value="Cys/Met-Metab_PyrdxlP-dep_enz"/>
</dbReference>
<dbReference type="KEGG" id="nsn:EXE58_08825"/>
<dbReference type="FunFam" id="3.40.640.10:FF:000046">
    <property type="entry name" value="Cystathionine gamma-lyase"/>
    <property type="match status" value="1"/>
</dbReference>
<name>A0A4P7IEC1_9ACTN</name>